<dbReference type="Proteomes" id="UP000001916">
    <property type="component" value="Chromosome"/>
</dbReference>
<protein>
    <submittedName>
        <fullName evidence="1">Uncharacterized protein</fullName>
    </submittedName>
</protein>
<evidence type="ECO:0000313" key="1">
    <source>
        <dbReference type="EMBL" id="ADH62334.1"/>
    </source>
</evidence>
<dbReference type="KEGG" id="msv:Mesil_0393"/>
<gene>
    <name evidence="1" type="ordered locus">Mesil_0393</name>
</gene>
<organism evidence="1 2">
    <name type="scientific">Allomeiothermus silvanus (strain ATCC 700542 / DSM 9946 / NBRC 106475 / NCIMB 13440 / VI-R2)</name>
    <name type="common">Thermus silvanus</name>
    <dbReference type="NCBI Taxonomy" id="526227"/>
    <lineage>
        <taxon>Bacteria</taxon>
        <taxon>Thermotogati</taxon>
        <taxon>Deinococcota</taxon>
        <taxon>Deinococci</taxon>
        <taxon>Thermales</taxon>
        <taxon>Thermaceae</taxon>
        <taxon>Allomeiothermus</taxon>
    </lineage>
</organism>
<reference evidence="1 2" key="1">
    <citation type="journal article" date="2010" name="Stand. Genomic Sci.">
        <title>Complete genome sequence of Meiothermus silvanus type strain (VI-R2).</title>
        <authorList>
            <person name="Sikorski J."/>
            <person name="Tindall B.J."/>
            <person name="Lowry S."/>
            <person name="Lucas S."/>
            <person name="Nolan M."/>
            <person name="Copeland A."/>
            <person name="Glavina Del Rio T."/>
            <person name="Tice H."/>
            <person name="Cheng J.F."/>
            <person name="Han C."/>
            <person name="Pitluck S."/>
            <person name="Liolios K."/>
            <person name="Ivanova N."/>
            <person name="Mavromatis K."/>
            <person name="Mikhailova N."/>
            <person name="Pati A."/>
            <person name="Goodwin L."/>
            <person name="Chen A."/>
            <person name="Palaniappan K."/>
            <person name="Land M."/>
            <person name="Hauser L."/>
            <person name="Chang Y.J."/>
            <person name="Jeffries C.D."/>
            <person name="Rohde M."/>
            <person name="Goker M."/>
            <person name="Woyke T."/>
            <person name="Bristow J."/>
            <person name="Eisen J.A."/>
            <person name="Markowitz V."/>
            <person name="Hugenholtz P."/>
            <person name="Kyrpides N.C."/>
            <person name="Klenk H.P."/>
            <person name="Lapidus A."/>
        </authorList>
    </citation>
    <scope>NUCLEOTIDE SEQUENCE [LARGE SCALE GENOMIC DNA]</scope>
    <source>
        <strain evidence="2">ATCC 700542 / DSM 9946 / VI-R2</strain>
    </source>
</reference>
<evidence type="ECO:0000313" key="2">
    <source>
        <dbReference type="Proteomes" id="UP000001916"/>
    </source>
</evidence>
<dbReference type="EMBL" id="CP002042">
    <property type="protein sequence ID" value="ADH62334.1"/>
    <property type="molecule type" value="Genomic_DNA"/>
</dbReference>
<dbReference type="AlphaFoldDB" id="D7BI60"/>
<proteinExistence type="predicted"/>
<dbReference type="HOGENOM" id="CLU_3357029_0_0_0"/>
<name>D7BI60_ALLS1</name>
<keyword evidence="2" id="KW-1185">Reference proteome</keyword>
<sequence>MITAIPAQEKERKLQGEQISEAWQEALETYDLPEEE</sequence>
<accession>D7BI60</accession>